<dbReference type="GO" id="GO:0004814">
    <property type="term" value="F:arginine-tRNA ligase activity"/>
    <property type="evidence" value="ECO:0007669"/>
    <property type="project" value="InterPro"/>
</dbReference>
<evidence type="ECO:0000256" key="2">
    <source>
        <dbReference type="ARBA" id="ARBA00022741"/>
    </source>
</evidence>
<evidence type="ECO:0000256" key="1">
    <source>
        <dbReference type="ARBA" id="ARBA00022598"/>
    </source>
</evidence>
<dbReference type="InterPro" id="IPR036695">
    <property type="entry name" value="Arg-tRNA-synth_N_sf"/>
</dbReference>
<evidence type="ECO:0000256" key="3">
    <source>
        <dbReference type="ARBA" id="ARBA00022840"/>
    </source>
</evidence>
<dbReference type="InterPro" id="IPR009080">
    <property type="entry name" value="tRNAsynth_Ia_anticodon-bd"/>
</dbReference>
<reference evidence="5 6" key="1">
    <citation type="submission" date="2018-04" db="EMBL/GenBank/DDBJ databases">
        <authorList>
            <person name="Go L.Y."/>
            <person name="Mitchell J.A."/>
        </authorList>
    </citation>
    <scope>NUCLEOTIDE SEQUENCE [LARGE SCALE GENOMIC DNA]</scope>
    <source>
        <strain evidence="5">ULC066bin1</strain>
    </source>
</reference>
<keyword evidence="3" id="KW-0067">ATP-binding</keyword>
<evidence type="ECO:0000313" key="6">
    <source>
        <dbReference type="Proteomes" id="UP000249467"/>
    </source>
</evidence>
<reference evidence="5 6" key="2">
    <citation type="submission" date="2018-06" db="EMBL/GenBank/DDBJ databases">
        <title>Metagenomic assembly of (sub)arctic Cyanobacteria and their associated microbiome from non-axenic cultures.</title>
        <authorList>
            <person name="Baurain D."/>
        </authorList>
    </citation>
    <scope>NUCLEOTIDE SEQUENCE [LARGE SCALE GENOMIC DNA]</scope>
    <source>
        <strain evidence="5">ULC066bin1</strain>
    </source>
</reference>
<dbReference type="Pfam" id="PF05746">
    <property type="entry name" value="DALR_1"/>
    <property type="match status" value="1"/>
</dbReference>
<dbReference type="GO" id="GO:0006420">
    <property type="term" value="P:arginyl-tRNA aminoacylation"/>
    <property type="evidence" value="ECO:0007669"/>
    <property type="project" value="InterPro"/>
</dbReference>
<evidence type="ECO:0000313" key="5">
    <source>
        <dbReference type="EMBL" id="PZO43846.1"/>
    </source>
</evidence>
<feature type="domain" description="DALR anticodon binding" evidence="4">
    <location>
        <begin position="154"/>
        <end position="257"/>
    </location>
</feature>
<dbReference type="GO" id="GO:0005737">
    <property type="term" value="C:cytoplasm"/>
    <property type="evidence" value="ECO:0007669"/>
    <property type="project" value="InterPro"/>
</dbReference>
<dbReference type="Proteomes" id="UP000249467">
    <property type="component" value="Unassembled WGS sequence"/>
</dbReference>
<dbReference type="EMBL" id="QBML01000004">
    <property type="protein sequence ID" value="PZO43846.1"/>
    <property type="molecule type" value="Genomic_DNA"/>
</dbReference>
<dbReference type="InterPro" id="IPR008909">
    <property type="entry name" value="DALR_anticod-bd"/>
</dbReference>
<gene>
    <name evidence="5" type="ORF">DCF19_04245</name>
</gene>
<dbReference type="AlphaFoldDB" id="A0A2W4WG74"/>
<comment type="caution">
    <text evidence="5">The sequence shown here is derived from an EMBL/GenBank/DDBJ whole genome shotgun (WGS) entry which is preliminary data.</text>
</comment>
<keyword evidence="2" id="KW-0547">Nucleotide-binding</keyword>
<dbReference type="GO" id="GO:0005524">
    <property type="term" value="F:ATP binding"/>
    <property type="evidence" value="ECO:0007669"/>
    <property type="project" value="UniProtKB-KW"/>
</dbReference>
<protein>
    <recommendedName>
        <fullName evidence="4">DALR anticodon binding domain-containing protein</fullName>
    </recommendedName>
</protein>
<dbReference type="Gene3D" id="3.30.1360.70">
    <property type="entry name" value="Arginyl tRNA synthetase N-terminal domain"/>
    <property type="match status" value="1"/>
</dbReference>
<proteinExistence type="predicted"/>
<evidence type="ECO:0000259" key="4">
    <source>
        <dbReference type="Pfam" id="PF05746"/>
    </source>
</evidence>
<keyword evidence="1" id="KW-0436">Ligase</keyword>
<sequence>MKLISPSRIIQIAIALAINENFKLLLDPREIALEICYPKYGVHYTSAIALAISHRVGIEAIQIAEKIAKKVTEAIAENCSQNPQIFAEWKIKSCDKGLLNIYLSERYLGDSLHTLMSWQLDNESFEISSDRRPLWQKRNISISTSQPSLEPMQQYAHARCCALIRLQDRTAKENSLQSKNISKIESIEPEEVSLLLRNLAIADYLENENILPLNRQKLSRSLAEAFLQFYDRCRVFGVDRYAVQRRSLLLRVTQKFLVAIAPPEINYAMYL</sequence>
<dbReference type="SUPFAM" id="SSF47323">
    <property type="entry name" value="Anticodon-binding domain of a subclass of class I aminoacyl-tRNA synthetases"/>
    <property type="match status" value="1"/>
</dbReference>
<dbReference type="Gene3D" id="1.10.730.10">
    <property type="entry name" value="Isoleucyl-tRNA Synthetase, Domain 1"/>
    <property type="match status" value="1"/>
</dbReference>
<organism evidence="5 6">
    <name type="scientific">Pseudanabaena frigida</name>
    <dbReference type="NCBI Taxonomy" id="945775"/>
    <lineage>
        <taxon>Bacteria</taxon>
        <taxon>Bacillati</taxon>
        <taxon>Cyanobacteriota</taxon>
        <taxon>Cyanophyceae</taxon>
        <taxon>Pseudanabaenales</taxon>
        <taxon>Pseudanabaenaceae</taxon>
        <taxon>Pseudanabaena</taxon>
    </lineage>
</organism>
<name>A0A2W4WG74_9CYAN</name>
<accession>A0A2W4WG74</accession>